<proteinExistence type="predicted"/>
<feature type="transmembrane region" description="Helical" evidence="1">
    <location>
        <begin position="263"/>
        <end position="283"/>
    </location>
</feature>
<feature type="non-terminal residue" evidence="2">
    <location>
        <position position="410"/>
    </location>
</feature>
<feature type="transmembrane region" description="Helical" evidence="1">
    <location>
        <begin position="325"/>
        <end position="346"/>
    </location>
</feature>
<gene>
    <name evidence="2" type="ORF">DRP53_10080</name>
</gene>
<dbReference type="AlphaFoldDB" id="A0A660SD66"/>
<name>A0A660SD66_UNCW3</name>
<evidence type="ECO:0000313" key="3">
    <source>
        <dbReference type="Proteomes" id="UP000268469"/>
    </source>
</evidence>
<keyword evidence="1" id="KW-0812">Transmembrane</keyword>
<accession>A0A660SD66</accession>
<evidence type="ECO:0000256" key="1">
    <source>
        <dbReference type="SAM" id="Phobius"/>
    </source>
</evidence>
<sequence>MKWLPIGAFILAAAIRIIYFGHPDGFYSDSAIRFRFARMYSQGEKIPEVDKKLLYPEGLRVTDLIHLTMDWFVGITHRITRPIFGIDLITHIRYLVSIISSISILAFYYLSRLYLRDRKIITLIVLLYAVGIAGFWRIAGNYLREEFALPSYLFAIYLFLASRRWYHPLLSGLCFGLTLILWHLSRFSYLVFLGYIIFAYLIEKNHRDRLIINFTLMIIPISLAALLSPTLRAKLFIISLPLTLSYLLIISHHVSRWLKLNPLYTLPFLILAPLPILAAGQMGEYSHVFQLLLSKIRFLGAKPDDPNLVPYQARLIWFGPFSSPGIFSILIAFGLTPLLGLIGACLEVRKSGLRSLPILFFFFAFLLGYLLIIRLEIFLYPFLLLMIGILLTNTKKSFLQYLFLVIIIPE</sequence>
<protein>
    <recommendedName>
        <fullName evidence="4">Glycosyltransferase RgtA/B/C/D-like domain-containing protein</fullName>
    </recommendedName>
</protein>
<dbReference type="EMBL" id="QNBE01000134">
    <property type="protein sequence ID" value="RKX68738.1"/>
    <property type="molecule type" value="Genomic_DNA"/>
</dbReference>
<feature type="transmembrane region" description="Helical" evidence="1">
    <location>
        <begin position="186"/>
        <end position="203"/>
    </location>
</feature>
<feature type="transmembrane region" description="Helical" evidence="1">
    <location>
        <begin position="210"/>
        <end position="227"/>
    </location>
</feature>
<feature type="transmembrane region" description="Helical" evidence="1">
    <location>
        <begin position="94"/>
        <end position="114"/>
    </location>
</feature>
<feature type="transmembrane region" description="Helical" evidence="1">
    <location>
        <begin position="233"/>
        <end position="251"/>
    </location>
</feature>
<keyword evidence="1" id="KW-1133">Transmembrane helix</keyword>
<keyword evidence="1" id="KW-0472">Membrane</keyword>
<feature type="transmembrane region" description="Helical" evidence="1">
    <location>
        <begin position="353"/>
        <end position="372"/>
    </location>
</feature>
<feature type="transmembrane region" description="Helical" evidence="1">
    <location>
        <begin position="6"/>
        <end position="27"/>
    </location>
</feature>
<dbReference type="Proteomes" id="UP000268469">
    <property type="component" value="Unassembled WGS sequence"/>
</dbReference>
<organism evidence="2 3">
    <name type="scientific">candidate division WOR-3 bacterium</name>
    <dbReference type="NCBI Taxonomy" id="2052148"/>
    <lineage>
        <taxon>Bacteria</taxon>
        <taxon>Bacteria division WOR-3</taxon>
    </lineage>
</organism>
<comment type="caution">
    <text evidence="2">The sequence shown here is derived from an EMBL/GenBank/DDBJ whole genome shotgun (WGS) entry which is preliminary data.</text>
</comment>
<feature type="transmembrane region" description="Helical" evidence="1">
    <location>
        <begin position="120"/>
        <end position="140"/>
    </location>
</feature>
<evidence type="ECO:0000313" key="2">
    <source>
        <dbReference type="EMBL" id="RKX68738.1"/>
    </source>
</evidence>
<evidence type="ECO:0008006" key="4">
    <source>
        <dbReference type="Google" id="ProtNLM"/>
    </source>
</evidence>
<reference evidence="2 3" key="1">
    <citation type="submission" date="2018-06" db="EMBL/GenBank/DDBJ databases">
        <title>Extensive metabolic versatility and redundancy in microbially diverse, dynamic hydrothermal sediments.</title>
        <authorList>
            <person name="Dombrowski N."/>
            <person name="Teske A."/>
            <person name="Baker B.J."/>
        </authorList>
    </citation>
    <scope>NUCLEOTIDE SEQUENCE [LARGE SCALE GENOMIC DNA]</scope>
    <source>
        <strain evidence="2">B36_G15</strain>
    </source>
</reference>
<feature type="transmembrane region" description="Helical" evidence="1">
    <location>
        <begin position="378"/>
        <end position="394"/>
    </location>
</feature>